<proteinExistence type="predicted"/>
<dbReference type="Pfam" id="PF00535">
    <property type="entry name" value="Glycos_transf_2"/>
    <property type="match status" value="1"/>
</dbReference>
<evidence type="ECO:0000259" key="1">
    <source>
        <dbReference type="Pfam" id="PF00535"/>
    </source>
</evidence>
<dbReference type="Gene3D" id="3.90.550.10">
    <property type="entry name" value="Spore Coat Polysaccharide Biosynthesis Protein SpsA, Chain A"/>
    <property type="match status" value="1"/>
</dbReference>
<evidence type="ECO:0000313" key="2">
    <source>
        <dbReference type="EMBL" id="SVD87656.1"/>
    </source>
</evidence>
<organism evidence="2">
    <name type="scientific">marine metagenome</name>
    <dbReference type="NCBI Taxonomy" id="408172"/>
    <lineage>
        <taxon>unclassified sequences</taxon>
        <taxon>metagenomes</taxon>
        <taxon>ecological metagenomes</taxon>
    </lineage>
</organism>
<sequence>MKVSYIVTVYNKALYLPLVVQGLATQEGDFEREFIFVDDGSTDDSAKMLRQLTERLPGRVEIIEQLINSGPAVASNKGFEASTGELIKFVDGDDMLLPWA</sequence>
<dbReference type="InterPro" id="IPR050834">
    <property type="entry name" value="Glycosyltransf_2"/>
</dbReference>
<gene>
    <name evidence="2" type="ORF">METZ01_LOCUS440510</name>
</gene>
<dbReference type="PANTHER" id="PTHR43685:SF2">
    <property type="entry name" value="GLYCOSYLTRANSFERASE 2-LIKE DOMAIN-CONTAINING PROTEIN"/>
    <property type="match status" value="1"/>
</dbReference>
<dbReference type="SUPFAM" id="SSF53448">
    <property type="entry name" value="Nucleotide-diphospho-sugar transferases"/>
    <property type="match status" value="1"/>
</dbReference>
<name>A0A382YWK5_9ZZZZ</name>
<accession>A0A382YWK5</accession>
<feature type="non-terminal residue" evidence="2">
    <location>
        <position position="100"/>
    </location>
</feature>
<reference evidence="2" key="1">
    <citation type="submission" date="2018-05" db="EMBL/GenBank/DDBJ databases">
        <authorList>
            <person name="Lanie J.A."/>
            <person name="Ng W.-L."/>
            <person name="Kazmierczak K.M."/>
            <person name="Andrzejewski T.M."/>
            <person name="Davidsen T.M."/>
            <person name="Wayne K.J."/>
            <person name="Tettelin H."/>
            <person name="Glass J.I."/>
            <person name="Rusch D."/>
            <person name="Podicherti R."/>
            <person name="Tsui H.-C.T."/>
            <person name="Winkler M.E."/>
        </authorList>
    </citation>
    <scope>NUCLEOTIDE SEQUENCE</scope>
</reference>
<dbReference type="InterPro" id="IPR001173">
    <property type="entry name" value="Glyco_trans_2-like"/>
</dbReference>
<dbReference type="InterPro" id="IPR029044">
    <property type="entry name" value="Nucleotide-diphossugar_trans"/>
</dbReference>
<dbReference type="PANTHER" id="PTHR43685">
    <property type="entry name" value="GLYCOSYLTRANSFERASE"/>
    <property type="match status" value="1"/>
</dbReference>
<feature type="domain" description="Glycosyltransferase 2-like" evidence="1">
    <location>
        <begin position="4"/>
        <end position="98"/>
    </location>
</feature>
<dbReference type="EMBL" id="UINC01179133">
    <property type="protein sequence ID" value="SVD87656.1"/>
    <property type="molecule type" value="Genomic_DNA"/>
</dbReference>
<dbReference type="AlphaFoldDB" id="A0A382YWK5"/>
<protein>
    <recommendedName>
        <fullName evidence="1">Glycosyltransferase 2-like domain-containing protein</fullName>
    </recommendedName>
</protein>
<dbReference type="CDD" id="cd00761">
    <property type="entry name" value="Glyco_tranf_GTA_type"/>
    <property type="match status" value="1"/>
</dbReference>